<comment type="similarity">
    <text evidence="2">Belongs to the EamA transporter family.</text>
</comment>
<accession>A0ABS3LJ81</accession>
<evidence type="ECO:0000256" key="8">
    <source>
        <dbReference type="SAM" id="Phobius"/>
    </source>
</evidence>
<evidence type="ECO:0000256" key="5">
    <source>
        <dbReference type="ARBA" id="ARBA00022692"/>
    </source>
</evidence>
<dbReference type="RefSeq" id="WP_207675766.1">
    <property type="nucleotide sequence ID" value="NZ_JAFREM010000042.1"/>
</dbReference>
<comment type="subcellular location">
    <subcellularLocation>
        <location evidence="1">Cell membrane</location>
        <topology evidence="1">Multi-pass membrane protein</topology>
    </subcellularLocation>
</comment>
<sequence>MKKNSGLLYAFGAYSLWGFIPLYWKLMPNVGAVDILFYRIIWSLVFMVIFLLISRKVPVFVKETKQLLKSKRDTMAIIAAAIFISINWGVFIYTVNSGHVQQGSLGYYINPLFNVLAAAIYLKEPLTRTAKIATLCAFAGVVLLTVQTGVFPWASIILAGSFCMYGLTKKRLQLSAVTGITLETLIIAPFGLIYLFFFSEAGFMGYDTTTNLLAMGAGIVTAIPLLLFANAAKRLSYVTLGFVQYVNPTIMLFLAIFLFHEPYGLSQFAAFSFIWLGILIFIIGNLIQVKHTMKPPVKPKSD</sequence>
<keyword evidence="7 8" id="KW-0472">Membrane</keyword>
<dbReference type="NCBIfam" id="TIGR00688">
    <property type="entry name" value="rarD"/>
    <property type="match status" value="1"/>
</dbReference>
<feature type="domain" description="EamA" evidence="9">
    <location>
        <begin position="5"/>
        <end position="145"/>
    </location>
</feature>
<feature type="transmembrane region" description="Helical" evidence="8">
    <location>
        <begin position="36"/>
        <end position="53"/>
    </location>
</feature>
<evidence type="ECO:0000256" key="3">
    <source>
        <dbReference type="ARBA" id="ARBA00022448"/>
    </source>
</evidence>
<feature type="transmembrane region" description="Helical" evidence="8">
    <location>
        <begin position="265"/>
        <end position="287"/>
    </location>
</feature>
<keyword evidence="4" id="KW-1003">Cell membrane</keyword>
<gene>
    <name evidence="10" type="primary">rarD</name>
    <name evidence="10" type="ORF">JZO70_21570</name>
</gene>
<feature type="transmembrane region" description="Helical" evidence="8">
    <location>
        <begin position="74"/>
        <end position="93"/>
    </location>
</feature>
<proteinExistence type="inferred from homology"/>
<protein>
    <submittedName>
        <fullName evidence="10">EamA family transporter RarD</fullName>
    </submittedName>
</protein>
<evidence type="ECO:0000256" key="1">
    <source>
        <dbReference type="ARBA" id="ARBA00004651"/>
    </source>
</evidence>
<feature type="transmembrane region" description="Helical" evidence="8">
    <location>
        <begin position="150"/>
        <end position="167"/>
    </location>
</feature>
<evidence type="ECO:0000256" key="4">
    <source>
        <dbReference type="ARBA" id="ARBA00022475"/>
    </source>
</evidence>
<dbReference type="PANTHER" id="PTHR22911">
    <property type="entry name" value="ACYL-MALONYL CONDENSING ENZYME-RELATED"/>
    <property type="match status" value="1"/>
</dbReference>
<feature type="transmembrane region" description="Helical" evidence="8">
    <location>
        <begin position="174"/>
        <end position="197"/>
    </location>
</feature>
<feature type="transmembrane region" description="Helical" evidence="8">
    <location>
        <begin position="7"/>
        <end position="24"/>
    </location>
</feature>
<evidence type="ECO:0000259" key="9">
    <source>
        <dbReference type="Pfam" id="PF00892"/>
    </source>
</evidence>
<name>A0ABS3LJ81_9ENTE</name>
<feature type="transmembrane region" description="Helical" evidence="8">
    <location>
        <begin position="235"/>
        <end position="259"/>
    </location>
</feature>
<organism evidence="10 11">
    <name type="scientific">Candidatus Enterococcus moelleringii</name>
    <dbReference type="NCBI Taxonomy" id="2815325"/>
    <lineage>
        <taxon>Bacteria</taxon>
        <taxon>Bacillati</taxon>
        <taxon>Bacillota</taxon>
        <taxon>Bacilli</taxon>
        <taxon>Lactobacillales</taxon>
        <taxon>Enterococcaceae</taxon>
        <taxon>Enterococcus</taxon>
    </lineage>
</organism>
<keyword evidence="5 8" id="KW-0812">Transmembrane</keyword>
<feature type="transmembrane region" description="Helical" evidence="8">
    <location>
        <begin position="209"/>
        <end position="228"/>
    </location>
</feature>
<dbReference type="InterPro" id="IPR004626">
    <property type="entry name" value="RarD"/>
</dbReference>
<feature type="transmembrane region" description="Helical" evidence="8">
    <location>
        <begin position="129"/>
        <end position="144"/>
    </location>
</feature>
<dbReference type="PANTHER" id="PTHR22911:SF137">
    <property type="entry name" value="SOLUTE CARRIER FAMILY 35 MEMBER G2-RELATED"/>
    <property type="match status" value="1"/>
</dbReference>
<evidence type="ECO:0000256" key="6">
    <source>
        <dbReference type="ARBA" id="ARBA00022989"/>
    </source>
</evidence>
<evidence type="ECO:0000256" key="2">
    <source>
        <dbReference type="ARBA" id="ARBA00007362"/>
    </source>
</evidence>
<evidence type="ECO:0000313" key="11">
    <source>
        <dbReference type="Proteomes" id="UP000664601"/>
    </source>
</evidence>
<evidence type="ECO:0000256" key="7">
    <source>
        <dbReference type="ARBA" id="ARBA00023136"/>
    </source>
</evidence>
<dbReference type="InterPro" id="IPR037185">
    <property type="entry name" value="EmrE-like"/>
</dbReference>
<dbReference type="EMBL" id="JAFREM010000042">
    <property type="protein sequence ID" value="MBO1308776.1"/>
    <property type="molecule type" value="Genomic_DNA"/>
</dbReference>
<keyword evidence="11" id="KW-1185">Reference proteome</keyword>
<dbReference type="Proteomes" id="UP000664601">
    <property type="component" value="Unassembled WGS sequence"/>
</dbReference>
<keyword evidence="3" id="KW-0813">Transport</keyword>
<dbReference type="SUPFAM" id="SSF103481">
    <property type="entry name" value="Multidrug resistance efflux transporter EmrE"/>
    <property type="match status" value="2"/>
</dbReference>
<feature type="transmembrane region" description="Helical" evidence="8">
    <location>
        <begin position="105"/>
        <end position="122"/>
    </location>
</feature>
<dbReference type="Pfam" id="PF00892">
    <property type="entry name" value="EamA"/>
    <property type="match status" value="1"/>
</dbReference>
<dbReference type="InterPro" id="IPR000620">
    <property type="entry name" value="EamA_dom"/>
</dbReference>
<reference evidence="10 11" key="1">
    <citation type="submission" date="2021-03" db="EMBL/GenBank/DDBJ databases">
        <title>Enterococcal diversity collection.</title>
        <authorList>
            <person name="Gilmore M.S."/>
            <person name="Schwartzman J."/>
            <person name="Van Tyne D."/>
            <person name="Martin M."/>
            <person name="Earl A.M."/>
            <person name="Manson A.L."/>
            <person name="Straub T."/>
            <person name="Salamzade R."/>
            <person name="Saavedra J."/>
            <person name="Lebreton F."/>
            <person name="Prichula J."/>
            <person name="Schaufler K."/>
            <person name="Gaca A."/>
            <person name="Sgardioli B."/>
            <person name="Wagenaar J."/>
            <person name="Strong T."/>
        </authorList>
    </citation>
    <scope>NUCLEOTIDE SEQUENCE [LARGE SCALE GENOMIC DNA]</scope>
    <source>
        <strain evidence="10 11">669A</strain>
    </source>
</reference>
<comment type="caution">
    <text evidence="10">The sequence shown here is derived from an EMBL/GenBank/DDBJ whole genome shotgun (WGS) entry which is preliminary data.</text>
</comment>
<evidence type="ECO:0000313" key="10">
    <source>
        <dbReference type="EMBL" id="MBO1308776.1"/>
    </source>
</evidence>
<keyword evidence="6 8" id="KW-1133">Transmembrane helix</keyword>